<dbReference type="PANTHER" id="PTHR38111">
    <property type="entry name" value="ZN(2)-C6 FUNGAL-TYPE DOMAIN-CONTAINING PROTEIN-RELATED"/>
    <property type="match status" value="1"/>
</dbReference>
<organism evidence="1 2">
    <name type="scientific">Penicillium daleae</name>
    <dbReference type="NCBI Taxonomy" id="63821"/>
    <lineage>
        <taxon>Eukaryota</taxon>
        <taxon>Fungi</taxon>
        <taxon>Dikarya</taxon>
        <taxon>Ascomycota</taxon>
        <taxon>Pezizomycotina</taxon>
        <taxon>Eurotiomycetes</taxon>
        <taxon>Eurotiomycetidae</taxon>
        <taxon>Eurotiales</taxon>
        <taxon>Aspergillaceae</taxon>
        <taxon>Penicillium</taxon>
    </lineage>
</organism>
<accession>A0AAD6FWM1</accession>
<dbReference type="GeneID" id="81605364"/>
<dbReference type="InterPro" id="IPR053178">
    <property type="entry name" value="Osmoadaptation_assoc"/>
</dbReference>
<reference evidence="1" key="1">
    <citation type="submission" date="2022-12" db="EMBL/GenBank/DDBJ databases">
        <authorList>
            <person name="Petersen C."/>
        </authorList>
    </citation>
    <scope>NUCLEOTIDE SEQUENCE</scope>
    <source>
        <strain evidence="1">IBT 16125</strain>
    </source>
</reference>
<reference evidence="1" key="2">
    <citation type="journal article" date="2023" name="IMA Fungus">
        <title>Comparative genomic study of the Penicillium genus elucidates a diverse pangenome and 15 lateral gene transfer events.</title>
        <authorList>
            <person name="Petersen C."/>
            <person name="Sorensen T."/>
            <person name="Nielsen M.R."/>
            <person name="Sondergaard T.E."/>
            <person name="Sorensen J.L."/>
            <person name="Fitzpatrick D.A."/>
            <person name="Frisvad J.C."/>
            <person name="Nielsen K.L."/>
        </authorList>
    </citation>
    <scope>NUCLEOTIDE SEQUENCE</scope>
    <source>
        <strain evidence="1">IBT 16125</strain>
    </source>
</reference>
<evidence type="ECO:0000313" key="2">
    <source>
        <dbReference type="Proteomes" id="UP001213681"/>
    </source>
</evidence>
<dbReference type="EMBL" id="JAPVEA010000009">
    <property type="protein sequence ID" value="KAJ5432583.1"/>
    <property type="molecule type" value="Genomic_DNA"/>
</dbReference>
<proteinExistence type="predicted"/>
<keyword evidence="2" id="KW-1185">Reference proteome</keyword>
<evidence type="ECO:0000313" key="1">
    <source>
        <dbReference type="EMBL" id="KAJ5432583.1"/>
    </source>
</evidence>
<dbReference type="Proteomes" id="UP001213681">
    <property type="component" value="Unassembled WGS sequence"/>
</dbReference>
<comment type="caution">
    <text evidence="1">The sequence shown here is derived from an EMBL/GenBank/DDBJ whole genome shotgun (WGS) entry which is preliminary data.</text>
</comment>
<name>A0AAD6FWM1_9EURO</name>
<protein>
    <submittedName>
        <fullName evidence="1">Uncharacterized protein</fullName>
    </submittedName>
</protein>
<sequence length="252" mass="28102">MCLALVEIAEAVRDRQPTFLATETWLDVPFSVTAPSRTQELFSQAAAIPSILQQIDMLPEIFSFENELDLRESIRSLLEVLKRLSTWEISSGLATTRTPSSVHDLTLGNFNMSHVSSNATCFPSISVANGLTHGWAFRIVCLLEIQNILLRFPNFPGIHDQLAVDLNDDDIQAEADRLVLLICSSMSYLLQDQMKLFGPVSTLFPAQIAYVWFKTDEARYQSGINFVKGVVTQLVQKGLQSAPLLVFGEDLH</sequence>
<dbReference type="AlphaFoldDB" id="A0AAD6FWM1"/>
<dbReference type="PANTHER" id="PTHR38111:SF9">
    <property type="entry name" value="ZN(2)-C6 FUNGAL-TYPE DOMAIN-CONTAINING PROTEIN"/>
    <property type="match status" value="1"/>
</dbReference>
<dbReference type="RefSeq" id="XP_056759875.1">
    <property type="nucleotide sequence ID" value="XM_056915121.1"/>
</dbReference>
<gene>
    <name evidence="1" type="ORF">N7458_011739</name>
</gene>